<proteinExistence type="predicted"/>
<keyword evidence="2" id="KW-1185">Reference proteome</keyword>
<dbReference type="STRING" id="1513793.SAMN06296036_12947"/>
<name>A0A1Y6CS79_9BACT</name>
<reference evidence="2" key="1">
    <citation type="submission" date="2017-04" db="EMBL/GenBank/DDBJ databases">
        <authorList>
            <person name="Varghese N."/>
            <person name="Submissions S."/>
        </authorList>
    </citation>
    <scope>NUCLEOTIDE SEQUENCE [LARGE SCALE GENOMIC DNA]</scope>
    <source>
        <strain evidence="2">RKEM611</strain>
    </source>
</reference>
<gene>
    <name evidence="1" type="ORF">SAMN06296036_12947</name>
</gene>
<dbReference type="AlphaFoldDB" id="A0A1Y6CS79"/>
<dbReference type="CDD" id="cd02440">
    <property type="entry name" value="AdoMet_MTases"/>
    <property type="match status" value="1"/>
</dbReference>
<sequence>MDICDVKSIDDFHTCIEGKLNNVKCLCGSSNFFVFCRYDRYNLPIKVGLCVRCGHPSSTRRLSEADNTSFYESSVYRNLYSGGKGVKSKEAIDHRTDYSSNHILGAVRGYCRNLKNPRVLEWGCGGGWNLKPFKDDCWNVYGVDPDKKYVDYGRKEFGVEIISLSEYNSSFKNSIGRFDLIVLNHVLEHIANPFKLLESLDLHLKETGLLYISMPFLENIRNWGYSRFFHIAHFHYPSIIQFQDDLIARGYSIVNRNDEVGYIIARKSSRPIPPKTNRKNYFVANLKILILANLDEKILRIGRGIGIKYPSLKVLLRPGYRIYNRLKKSGL</sequence>
<keyword evidence="1" id="KW-0489">Methyltransferase</keyword>
<dbReference type="EMBL" id="FWZT01000029">
    <property type="protein sequence ID" value="SMF75544.1"/>
    <property type="molecule type" value="Genomic_DNA"/>
</dbReference>
<dbReference type="SUPFAM" id="SSF53335">
    <property type="entry name" value="S-adenosyl-L-methionine-dependent methyltransferases"/>
    <property type="match status" value="1"/>
</dbReference>
<dbReference type="PANTHER" id="PTHR43861:SF6">
    <property type="entry name" value="METHYLTRANSFERASE TYPE 11"/>
    <property type="match status" value="1"/>
</dbReference>
<protein>
    <submittedName>
        <fullName evidence="1">Methyltransferase domain-containing protein</fullName>
    </submittedName>
</protein>
<dbReference type="Proteomes" id="UP000192907">
    <property type="component" value="Unassembled WGS sequence"/>
</dbReference>
<dbReference type="GO" id="GO:0008168">
    <property type="term" value="F:methyltransferase activity"/>
    <property type="evidence" value="ECO:0007669"/>
    <property type="project" value="UniProtKB-KW"/>
</dbReference>
<accession>A0A1Y6CS79</accession>
<keyword evidence="1" id="KW-0808">Transferase</keyword>
<dbReference type="PANTHER" id="PTHR43861">
    <property type="entry name" value="TRANS-ACONITATE 2-METHYLTRANSFERASE-RELATED"/>
    <property type="match status" value="1"/>
</dbReference>
<dbReference type="Pfam" id="PF13489">
    <property type="entry name" value="Methyltransf_23"/>
    <property type="match status" value="1"/>
</dbReference>
<evidence type="ECO:0000313" key="2">
    <source>
        <dbReference type="Proteomes" id="UP000192907"/>
    </source>
</evidence>
<organism evidence="1 2">
    <name type="scientific">Pseudobacteriovorax antillogorgiicola</name>
    <dbReference type="NCBI Taxonomy" id="1513793"/>
    <lineage>
        <taxon>Bacteria</taxon>
        <taxon>Pseudomonadati</taxon>
        <taxon>Bdellovibrionota</taxon>
        <taxon>Oligoflexia</taxon>
        <taxon>Oligoflexales</taxon>
        <taxon>Pseudobacteriovoracaceae</taxon>
        <taxon>Pseudobacteriovorax</taxon>
    </lineage>
</organism>
<dbReference type="GO" id="GO:0032259">
    <property type="term" value="P:methylation"/>
    <property type="evidence" value="ECO:0007669"/>
    <property type="project" value="UniProtKB-KW"/>
</dbReference>
<dbReference type="Gene3D" id="3.40.50.150">
    <property type="entry name" value="Vaccinia Virus protein VP39"/>
    <property type="match status" value="1"/>
</dbReference>
<dbReference type="InterPro" id="IPR029063">
    <property type="entry name" value="SAM-dependent_MTases_sf"/>
</dbReference>
<evidence type="ECO:0000313" key="1">
    <source>
        <dbReference type="EMBL" id="SMF75544.1"/>
    </source>
</evidence>